<keyword evidence="2" id="KW-1185">Reference proteome</keyword>
<evidence type="ECO:0000313" key="2">
    <source>
        <dbReference type="Proteomes" id="UP001291623"/>
    </source>
</evidence>
<comment type="caution">
    <text evidence="1">The sequence shown here is derived from an EMBL/GenBank/DDBJ whole genome shotgun (WGS) entry which is preliminary data.</text>
</comment>
<reference evidence="1" key="1">
    <citation type="submission" date="2023-12" db="EMBL/GenBank/DDBJ databases">
        <title>Genome assembly of Anisodus tanguticus.</title>
        <authorList>
            <person name="Wang Y.-J."/>
        </authorList>
    </citation>
    <scope>NUCLEOTIDE SEQUENCE</scope>
    <source>
        <strain evidence="1">KB-2021</strain>
        <tissue evidence="1">Leaf</tissue>
    </source>
</reference>
<sequence length="128" mass="13974">MSMDIIMEDSDSVVSNIDAIIEDEYQQQISTAAGGGGADDLMIIVSSGDSSRSKNYINKRSQALGGHMGRHRDRAVIMNGNFQVIPDQLVRRSNSGRLLCLGLNLTPLENYDLGFMLGKEAPLVNLFL</sequence>
<dbReference type="EMBL" id="JAVYJV010000015">
    <property type="protein sequence ID" value="KAK4353039.1"/>
    <property type="molecule type" value="Genomic_DNA"/>
</dbReference>
<gene>
    <name evidence="1" type="ORF">RND71_028557</name>
</gene>
<accession>A0AAE1RIN0</accession>
<evidence type="ECO:0000313" key="1">
    <source>
        <dbReference type="EMBL" id="KAK4353039.1"/>
    </source>
</evidence>
<name>A0AAE1RIN0_9SOLA</name>
<protein>
    <submittedName>
        <fullName evidence="1">Uncharacterized protein</fullName>
    </submittedName>
</protein>
<dbReference type="AlphaFoldDB" id="A0AAE1RIN0"/>
<proteinExistence type="predicted"/>
<dbReference type="Proteomes" id="UP001291623">
    <property type="component" value="Unassembled WGS sequence"/>
</dbReference>
<organism evidence="1 2">
    <name type="scientific">Anisodus tanguticus</name>
    <dbReference type="NCBI Taxonomy" id="243964"/>
    <lineage>
        <taxon>Eukaryota</taxon>
        <taxon>Viridiplantae</taxon>
        <taxon>Streptophyta</taxon>
        <taxon>Embryophyta</taxon>
        <taxon>Tracheophyta</taxon>
        <taxon>Spermatophyta</taxon>
        <taxon>Magnoliopsida</taxon>
        <taxon>eudicotyledons</taxon>
        <taxon>Gunneridae</taxon>
        <taxon>Pentapetalae</taxon>
        <taxon>asterids</taxon>
        <taxon>lamiids</taxon>
        <taxon>Solanales</taxon>
        <taxon>Solanaceae</taxon>
        <taxon>Solanoideae</taxon>
        <taxon>Hyoscyameae</taxon>
        <taxon>Anisodus</taxon>
    </lineage>
</organism>